<evidence type="ECO:0000313" key="6">
    <source>
        <dbReference type="EMBL" id="RYR08373.1"/>
    </source>
</evidence>
<dbReference type="SUPFAM" id="SSF54001">
    <property type="entry name" value="Cysteine proteinases"/>
    <property type="match status" value="1"/>
</dbReference>
<dbReference type="InterPro" id="IPR038765">
    <property type="entry name" value="Papain-like_cys_pep_sf"/>
</dbReference>
<dbReference type="AlphaFoldDB" id="A0A444Z2E8"/>
<comment type="similarity">
    <text evidence="1">Belongs to the peptidase C48 family.</text>
</comment>
<feature type="region of interest" description="Disordered" evidence="4">
    <location>
        <begin position="23"/>
        <end position="44"/>
    </location>
</feature>
<evidence type="ECO:0000256" key="1">
    <source>
        <dbReference type="ARBA" id="ARBA00005234"/>
    </source>
</evidence>
<dbReference type="Proteomes" id="UP000289738">
    <property type="component" value="Chromosome B05"/>
</dbReference>
<gene>
    <name evidence="6" type="ORF">Ahy_B05g076031</name>
</gene>
<sequence>MFNIIVKYLSSCIAAQPRQREDDMPSFSLGISPPASQPTQPSEPSVSHLEILEEAVVDAGVTAALKFAEATTSELTLPTAEVFKTPEKKIKISKELIEKCYHWMTHVKKTKHSSNEYDTIFVLKHEALYEELIEYFMSLMPKEQVHGTVVSIHSMILNQIKVRLYQEQIYILPLDIVNFMVGTHGVDYTDKRTKKAYWFDIEQYAHPRQFLDKRKLALHPFLFVPICNGGNWWLWIADVKKKAFYMLDPVNKPKKDIPESRMKLNKFVGLIIPDEGLRWGGTLNGGRTSRRSRVYPTECYDCGIYVMKWLETIDPQKIKSGKRYKYKAWTQEEIDGFRYDYGPHILLHEMNKIRDQVIRASEAIRLPKSSAALSSPYCKFSSGDLDSK</sequence>
<evidence type="ECO:0000256" key="4">
    <source>
        <dbReference type="SAM" id="MobiDB-lite"/>
    </source>
</evidence>
<comment type="caution">
    <text evidence="6">The sequence shown here is derived from an EMBL/GenBank/DDBJ whole genome shotgun (WGS) entry which is preliminary data.</text>
</comment>
<feature type="domain" description="Ubiquitin-like protease family profile" evidence="5">
    <location>
        <begin position="112"/>
        <end position="313"/>
    </location>
</feature>
<dbReference type="EMBL" id="SDMP01000015">
    <property type="protein sequence ID" value="RYR08373.1"/>
    <property type="molecule type" value="Genomic_DNA"/>
</dbReference>
<organism evidence="6 7">
    <name type="scientific">Arachis hypogaea</name>
    <name type="common">Peanut</name>
    <dbReference type="NCBI Taxonomy" id="3818"/>
    <lineage>
        <taxon>Eukaryota</taxon>
        <taxon>Viridiplantae</taxon>
        <taxon>Streptophyta</taxon>
        <taxon>Embryophyta</taxon>
        <taxon>Tracheophyta</taxon>
        <taxon>Spermatophyta</taxon>
        <taxon>Magnoliopsida</taxon>
        <taxon>eudicotyledons</taxon>
        <taxon>Gunneridae</taxon>
        <taxon>Pentapetalae</taxon>
        <taxon>rosids</taxon>
        <taxon>fabids</taxon>
        <taxon>Fabales</taxon>
        <taxon>Fabaceae</taxon>
        <taxon>Papilionoideae</taxon>
        <taxon>50 kb inversion clade</taxon>
        <taxon>dalbergioids sensu lato</taxon>
        <taxon>Dalbergieae</taxon>
        <taxon>Pterocarpus clade</taxon>
        <taxon>Arachis</taxon>
    </lineage>
</organism>
<evidence type="ECO:0000313" key="7">
    <source>
        <dbReference type="Proteomes" id="UP000289738"/>
    </source>
</evidence>
<proteinExistence type="inferred from homology"/>
<evidence type="ECO:0000256" key="3">
    <source>
        <dbReference type="ARBA" id="ARBA00022801"/>
    </source>
</evidence>
<name>A0A444Z2E8_ARAHY</name>
<reference evidence="6 7" key="1">
    <citation type="submission" date="2019-01" db="EMBL/GenBank/DDBJ databases">
        <title>Sequencing of cultivated peanut Arachis hypogaea provides insights into genome evolution and oil improvement.</title>
        <authorList>
            <person name="Chen X."/>
        </authorList>
    </citation>
    <scope>NUCLEOTIDE SEQUENCE [LARGE SCALE GENOMIC DNA]</scope>
    <source>
        <strain evidence="7">cv. Fuhuasheng</strain>
        <tissue evidence="6">Leaves</tissue>
    </source>
</reference>
<keyword evidence="3" id="KW-0378">Hydrolase</keyword>
<dbReference type="Gene3D" id="3.40.395.10">
    <property type="entry name" value="Adenoviral Proteinase, Chain A"/>
    <property type="match status" value="1"/>
</dbReference>
<evidence type="ECO:0000256" key="2">
    <source>
        <dbReference type="ARBA" id="ARBA00022670"/>
    </source>
</evidence>
<accession>A0A444Z2E8</accession>
<protein>
    <recommendedName>
        <fullName evidence="5">Ubiquitin-like protease family profile domain-containing protein</fullName>
    </recommendedName>
</protein>
<keyword evidence="2" id="KW-0645">Protease</keyword>
<dbReference type="GO" id="GO:0008234">
    <property type="term" value="F:cysteine-type peptidase activity"/>
    <property type="evidence" value="ECO:0007669"/>
    <property type="project" value="InterPro"/>
</dbReference>
<evidence type="ECO:0000259" key="5">
    <source>
        <dbReference type="PROSITE" id="PS50600"/>
    </source>
</evidence>
<keyword evidence="7" id="KW-1185">Reference proteome</keyword>
<dbReference type="PROSITE" id="PS50600">
    <property type="entry name" value="ULP_PROTEASE"/>
    <property type="match status" value="1"/>
</dbReference>
<dbReference type="InterPro" id="IPR003653">
    <property type="entry name" value="Peptidase_C48_C"/>
</dbReference>
<dbReference type="GO" id="GO:0006508">
    <property type="term" value="P:proteolysis"/>
    <property type="evidence" value="ECO:0007669"/>
    <property type="project" value="UniProtKB-KW"/>
</dbReference>